<reference evidence="2" key="1">
    <citation type="submission" date="2021-01" db="EMBL/GenBank/DDBJ databases">
        <authorList>
            <consortium name="Genoscope - CEA"/>
            <person name="William W."/>
        </authorList>
    </citation>
    <scope>NUCLEOTIDE SEQUENCE</scope>
</reference>
<keyword evidence="3" id="KW-1185">Reference proteome</keyword>
<dbReference type="SMART" id="SM00312">
    <property type="entry name" value="PX"/>
    <property type="match status" value="1"/>
</dbReference>
<dbReference type="EMBL" id="CAJJDP010000056">
    <property type="protein sequence ID" value="CAD8170853.1"/>
    <property type="molecule type" value="Genomic_DNA"/>
</dbReference>
<evidence type="ECO:0000313" key="2">
    <source>
        <dbReference type="EMBL" id="CAD8170853.1"/>
    </source>
</evidence>
<dbReference type="PANTHER" id="PTHR10555">
    <property type="entry name" value="SORTING NEXIN"/>
    <property type="match status" value="1"/>
</dbReference>
<dbReference type="InterPro" id="IPR001683">
    <property type="entry name" value="PX_dom"/>
</dbReference>
<organism evidence="2 3">
    <name type="scientific">Paramecium octaurelia</name>
    <dbReference type="NCBI Taxonomy" id="43137"/>
    <lineage>
        <taxon>Eukaryota</taxon>
        <taxon>Sar</taxon>
        <taxon>Alveolata</taxon>
        <taxon>Ciliophora</taxon>
        <taxon>Intramacronucleata</taxon>
        <taxon>Oligohymenophorea</taxon>
        <taxon>Peniculida</taxon>
        <taxon>Parameciidae</taxon>
        <taxon>Paramecium</taxon>
    </lineage>
</organism>
<comment type="caution">
    <text evidence="2">The sequence shown here is derived from an EMBL/GenBank/DDBJ whole genome shotgun (WGS) entry which is preliminary data.</text>
</comment>
<dbReference type="PANTHER" id="PTHR10555:SF170">
    <property type="entry name" value="FI18122P1"/>
    <property type="match status" value="1"/>
</dbReference>
<evidence type="ECO:0000259" key="1">
    <source>
        <dbReference type="PROSITE" id="PS50195"/>
    </source>
</evidence>
<dbReference type="GO" id="GO:0035091">
    <property type="term" value="F:phosphatidylinositol binding"/>
    <property type="evidence" value="ECO:0007669"/>
    <property type="project" value="InterPro"/>
</dbReference>
<dbReference type="CDD" id="cd06093">
    <property type="entry name" value="PX_domain"/>
    <property type="match status" value="1"/>
</dbReference>
<gene>
    <name evidence="2" type="ORF">POCTA_138.1.T0570086</name>
</gene>
<evidence type="ECO:0000313" key="3">
    <source>
        <dbReference type="Proteomes" id="UP000683925"/>
    </source>
</evidence>
<name>A0A8S1V2Y3_PAROT</name>
<dbReference type="OMA" id="ETCIRDY"/>
<dbReference type="PROSITE" id="PS50195">
    <property type="entry name" value="PX"/>
    <property type="match status" value="1"/>
</dbReference>
<dbReference type="Proteomes" id="UP000683925">
    <property type="component" value="Unassembled WGS sequence"/>
</dbReference>
<accession>A0A8S1V2Y3</accession>
<dbReference type="OrthoDB" id="10254720at2759"/>
<feature type="domain" description="PX" evidence="1">
    <location>
        <begin position="29"/>
        <end position="141"/>
    </location>
</feature>
<protein>
    <recommendedName>
        <fullName evidence="1">PX domain-containing protein</fullName>
    </recommendedName>
</protein>
<dbReference type="Pfam" id="PF00787">
    <property type="entry name" value="PX"/>
    <property type="match status" value="1"/>
</dbReference>
<dbReference type="GO" id="GO:0005768">
    <property type="term" value="C:endosome"/>
    <property type="evidence" value="ECO:0007669"/>
    <property type="project" value="TreeGrafter"/>
</dbReference>
<sequence>MTEYCDQIVTSQIISDVIKRGPILETKSMSYKVQHKSTDTEPHLAWETVKYTFEIIKTDLIHGIEENHIFTRRYSHFEWLQNELETKHIGRILPSLPEKTQNYDKDKRKYEFIYYMQKLLDHKLLRNSDVLQKFISKEYKDFNDFQEYINKLSDQNTFINRIMNTGVTFVSLFQKCVSFGSSTILPRVPDKQDLYFDEILKELQSSKQQTEMIYSDLQKIVQKLYIQSKSLIISQEIFITECQQNDEFMKLKRITKIYENFQIQLKETFIYRLETCIRDYLQALKIINEYRELKDQIHKDSQQINNINIGKSKLEELKYTLSNNKQKIEQIYTNFLDDLPIFKQTQQLYLKDIQSNFHSELSAFYFTLKNLKQL</sequence>
<dbReference type="AlphaFoldDB" id="A0A8S1V2Y3"/>
<proteinExistence type="predicted"/>